<dbReference type="RefSeq" id="WP_215922873.1">
    <property type="nucleotide sequence ID" value="NZ_JAHKNI010000016.1"/>
</dbReference>
<feature type="compositionally biased region" description="Gly residues" evidence="1">
    <location>
        <begin position="213"/>
        <end position="230"/>
    </location>
</feature>
<sequence length="624" mass="64231">MEIELDLLRHQADMHDQAGNALHDGAPVPNPWLGKFIETYGIIASPVYEKLQTYYAARQNAYQALGDAHHKTAQMLRDSADSLAQADQQGGSHVGKAGDAFEHLGAGHTGTGPMGPTGPMGSMGSMGPSHPVLPQMNPDHLTARGVHQDTTPYQDPGAPPAGGPGSPTGQRPDGPLTALPAAFAPAQHDGPNPLGLVGVGGMGPDSVYNPAGIGFGSDSGGGLTPPGGGRTPPPGGPSAADATAPIMPTPFAAAVAAAKERAEATGHAVNGAADNDLMIARTLLAAVLAVVEDSVAGTTWAVSVMRGPAGAGVFITSNEGRGWLPAGLFLPREVSTPWLWDDTLDGAGSSWEGVSDPARVLVEFGLAWGPKAGAQLSALVSSGPIDPELRVRMNDVPMQGLVGPAYDVDLRVPTPDTVDRLSLAGSPAALERIAAVDDSSVRRRSIELAADAHARVIRSVPSTPELATARRLRENILAAVRAGVPVSRVQWDELRAADDLLGAALITRRVDPGRVEVGALRVEDEAGQLRAIVFERRCNELVLLLAAEDVTPQTLRDAAYAHGQVAEHPQFVEAPAAVFAPTPERVARPATGTVVAPAVSAGPPRGAVGPVPPVTTSGVVPARD</sequence>
<feature type="region of interest" description="Disordered" evidence="1">
    <location>
        <begin position="79"/>
        <end position="198"/>
    </location>
</feature>
<gene>
    <name evidence="2" type="ORF">KO481_35490</name>
</gene>
<reference evidence="2 3" key="1">
    <citation type="submission" date="2021-06" db="EMBL/GenBank/DDBJ databases">
        <title>Actinomycetes sequencing.</title>
        <authorList>
            <person name="Shan Q."/>
        </authorList>
    </citation>
    <scope>NUCLEOTIDE SEQUENCE [LARGE SCALE GENOMIC DNA]</scope>
    <source>
        <strain evidence="2 3">NEAU-G5</strain>
    </source>
</reference>
<keyword evidence="3" id="KW-1185">Reference proteome</keyword>
<feature type="region of interest" description="Disordered" evidence="1">
    <location>
        <begin position="600"/>
        <end position="624"/>
    </location>
</feature>
<organism evidence="2 3">
    <name type="scientific">Nocardia albiluteola</name>
    <dbReference type="NCBI Taxonomy" id="2842303"/>
    <lineage>
        <taxon>Bacteria</taxon>
        <taxon>Bacillati</taxon>
        <taxon>Actinomycetota</taxon>
        <taxon>Actinomycetes</taxon>
        <taxon>Mycobacteriales</taxon>
        <taxon>Nocardiaceae</taxon>
        <taxon>Nocardia</taxon>
    </lineage>
</organism>
<feature type="compositionally biased region" description="Low complexity" evidence="1">
    <location>
        <begin position="117"/>
        <end position="130"/>
    </location>
</feature>
<proteinExistence type="predicted"/>
<feature type="region of interest" description="Disordered" evidence="1">
    <location>
        <begin position="210"/>
        <end position="244"/>
    </location>
</feature>
<evidence type="ECO:0000313" key="3">
    <source>
        <dbReference type="Proteomes" id="UP000733379"/>
    </source>
</evidence>
<dbReference type="Proteomes" id="UP000733379">
    <property type="component" value="Unassembled WGS sequence"/>
</dbReference>
<protein>
    <submittedName>
        <fullName evidence="2">Uncharacterized protein</fullName>
    </submittedName>
</protein>
<dbReference type="InterPro" id="IPR022536">
    <property type="entry name" value="EspC"/>
</dbReference>
<evidence type="ECO:0000256" key="1">
    <source>
        <dbReference type="SAM" id="MobiDB-lite"/>
    </source>
</evidence>
<feature type="compositionally biased region" description="Low complexity" evidence="1">
    <location>
        <begin position="175"/>
        <end position="196"/>
    </location>
</feature>
<dbReference type="Pfam" id="PF10824">
    <property type="entry name" value="T7SS_ESX_EspC"/>
    <property type="match status" value="1"/>
</dbReference>
<accession>A0ABS6BAK7</accession>
<evidence type="ECO:0000313" key="2">
    <source>
        <dbReference type="EMBL" id="MBU3066810.1"/>
    </source>
</evidence>
<name>A0ABS6BAK7_9NOCA</name>
<dbReference type="EMBL" id="JAHKNI010000016">
    <property type="protein sequence ID" value="MBU3066810.1"/>
    <property type="molecule type" value="Genomic_DNA"/>
</dbReference>
<comment type="caution">
    <text evidence="2">The sequence shown here is derived from an EMBL/GenBank/DDBJ whole genome shotgun (WGS) entry which is preliminary data.</text>
</comment>